<organism evidence="15 16">
    <name type="scientific">Clostridium thermosuccinogenes</name>
    <dbReference type="NCBI Taxonomy" id="84032"/>
    <lineage>
        <taxon>Bacteria</taxon>
        <taxon>Bacillati</taxon>
        <taxon>Bacillota</taxon>
        <taxon>Clostridia</taxon>
        <taxon>Eubacteriales</taxon>
        <taxon>Clostridiaceae</taxon>
        <taxon>Clostridium</taxon>
    </lineage>
</organism>
<dbReference type="Pfam" id="PF22521">
    <property type="entry name" value="HypF_C_2"/>
    <property type="match status" value="1"/>
</dbReference>
<evidence type="ECO:0000256" key="1">
    <source>
        <dbReference type="ARBA" id="ARBA00004711"/>
    </source>
</evidence>
<dbReference type="Pfam" id="PF00708">
    <property type="entry name" value="Acylphosphatase"/>
    <property type="match status" value="1"/>
</dbReference>
<dbReference type="InterPro" id="IPR036046">
    <property type="entry name" value="Acylphosphatase-like_dom_sf"/>
</dbReference>
<evidence type="ECO:0000256" key="12">
    <source>
        <dbReference type="PROSITE-ProRule" id="PRU00520"/>
    </source>
</evidence>
<comment type="catalytic activity">
    <reaction evidence="10 12">
        <text>an acyl phosphate + H2O = a carboxylate + phosphate + H(+)</text>
        <dbReference type="Rhea" id="RHEA:14965"/>
        <dbReference type="ChEBI" id="CHEBI:15377"/>
        <dbReference type="ChEBI" id="CHEBI:15378"/>
        <dbReference type="ChEBI" id="CHEBI:29067"/>
        <dbReference type="ChEBI" id="CHEBI:43474"/>
        <dbReference type="ChEBI" id="CHEBI:59918"/>
        <dbReference type="EC" id="3.6.1.7"/>
    </reaction>
</comment>
<dbReference type="GO" id="GO:0016874">
    <property type="term" value="F:ligase activity"/>
    <property type="evidence" value="ECO:0007669"/>
    <property type="project" value="UniProtKB-KW"/>
</dbReference>
<dbReference type="GO" id="GO:0051604">
    <property type="term" value="P:protein maturation"/>
    <property type="evidence" value="ECO:0007669"/>
    <property type="project" value="TreeGrafter"/>
</dbReference>
<comment type="similarity">
    <text evidence="3">Belongs to the carbamoyltransferase HypF family.</text>
</comment>
<evidence type="ECO:0000256" key="4">
    <source>
        <dbReference type="ARBA" id="ARBA00012150"/>
    </source>
</evidence>
<feature type="active site" evidence="12">
    <location>
        <position position="38"/>
    </location>
</feature>
<evidence type="ECO:0000256" key="7">
    <source>
        <dbReference type="ARBA" id="ARBA00022723"/>
    </source>
</evidence>
<evidence type="ECO:0000256" key="3">
    <source>
        <dbReference type="ARBA" id="ARBA00008097"/>
    </source>
</evidence>
<evidence type="ECO:0000256" key="5">
    <source>
        <dbReference type="ARBA" id="ARBA00015991"/>
    </source>
</evidence>
<reference evidence="15 16" key="1">
    <citation type="submission" date="2017-06" db="EMBL/GenBank/DDBJ databases">
        <title>Investigating the central metabolism of Clostridium thermosuccinogenes.</title>
        <authorList>
            <person name="Koendjbiharie J.G."/>
            <person name="van Kranenburg R."/>
        </authorList>
    </citation>
    <scope>NUCLEOTIDE SEQUENCE [LARGE SCALE GENOMIC DNA]</scope>
    <source>
        <strain evidence="15 16">DSM 5806</strain>
    </source>
</reference>
<evidence type="ECO:0000256" key="10">
    <source>
        <dbReference type="ARBA" id="ARBA00047645"/>
    </source>
</evidence>
<dbReference type="Proteomes" id="UP000236151">
    <property type="component" value="Unassembled WGS sequence"/>
</dbReference>
<dbReference type="InterPro" id="IPR017968">
    <property type="entry name" value="Acylphosphatase_CS"/>
</dbReference>
<dbReference type="InterPro" id="IPR055128">
    <property type="entry name" value="HypF_C_2"/>
</dbReference>
<evidence type="ECO:0000259" key="14">
    <source>
        <dbReference type="PROSITE" id="PS51163"/>
    </source>
</evidence>
<dbReference type="GO" id="GO:0016743">
    <property type="term" value="F:carboxyl- or carbamoyltransferase activity"/>
    <property type="evidence" value="ECO:0007669"/>
    <property type="project" value="TreeGrafter"/>
</dbReference>
<dbReference type="OrthoDB" id="9808093at2"/>
<name>A0A2K2FQP5_9CLOT</name>
<dbReference type="Gene3D" id="3.30.110.120">
    <property type="match status" value="1"/>
</dbReference>
<dbReference type="Gene3D" id="3.30.420.40">
    <property type="match status" value="1"/>
</dbReference>
<dbReference type="Gene3D" id="3.30.420.360">
    <property type="match status" value="1"/>
</dbReference>
<protein>
    <recommendedName>
        <fullName evidence="5 12">acylphosphatase</fullName>
        <ecNumber evidence="4 12">3.6.1.7</ecNumber>
    </recommendedName>
</protein>
<dbReference type="SUPFAM" id="SSF54975">
    <property type="entry name" value="Acylphosphatase/BLUF domain-like"/>
    <property type="match status" value="1"/>
</dbReference>
<dbReference type="PANTHER" id="PTHR42959:SF1">
    <property type="entry name" value="CARBAMOYLTRANSFERASE HYPF"/>
    <property type="match status" value="1"/>
</dbReference>
<proteinExistence type="inferred from homology"/>
<dbReference type="PANTHER" id="PTHR42959">
    <property type="entry name" value="CARBAMOYLTRANSFERASE"/>
    <property type="match status" value="1"/>
</dbReference>
<dbReference type="EC" id="3.6.1.7" evidence="4 12"/>
<keyword evidence="8" id="KW-0863">Zinc-finger</keyword>
<dbReference type="KEGG" id="cthd:CDO33_06000"/>
<dbReference type="PROSITE" id="PS51163">
    <property type="entry name" value="YRDC"/>
    <property type="match status" value="1"/>
</dbReference>
<dbReference type="InterPro" id="IPR001792">
    <property type="entry name" value="Acylphosphatase-like_dom"/>
</dbReference>
<dbReference type="Pfam" id="PF07503">
    <property type="entry name" value="zf-HYPF"/>
    <property type="match status" value="2"/>
</dbReference>
<dbReference type="InterPro" id="IPR011125">
    <property type="entry name" value="Znf_HypF"/>
</dbReference>
<dbReference type="RefSeq" id="WP_103080231.1">
    <property type="nucleotide sequence ID" value="NZ_CP021850.1"/>
</dbReference>
<comment type="catalytic activity">
    <reaction evidence="11">
        <text>C-terminal L-cysteinyl-[HypE protein] + carbamoyl phosphate + ATP + H2O = C-terminal S-carboxamide-L-cysteinyl-[HypE protein] + AMP + phosphate + diphosphate + H(+)</text>
        <dbReference type="Rhea" id="RHEA:55636"/>
        <dbReference type="Rhea" id="RHEA-COMP:14247"/>
        <dbReference type="Rhea" id="RHEA-COMP:14392"/>
        <dbReference type="ChEBI" id="CHEBI:15377"/>
        <dbReference type="ChEBI" id="CHEBI:15378"/>
        <dbReference type="ChEBI" id="CHEBI:30616"/>
        <dbReference type="ChEBI" id="CHEBI:33019"/>
        <dbReference type="ChEBI" id="CHEBI:43474"/>
        <dbReference type="ChEBI" id="CHEBI:58228"/>
        <dbReference type="ChEBI" id="CHEBI:76913"/>
        <dbReference type="ChEBI" id="CHEBI:139126"/>
        <dbReference type="ChEBI" id="CHEBI:456215"/>
    </reaction>
</comment>
<keyword evidence="7" id="KW-0479">Metal-binding</keyword>
<evidence type="ECO:0000313" key="16">
    <source>
        <dbReference type="Proteomes" id="UP000236151"/>
    </source>
</evidence>
<comment type="similarity">
    <text evidence="2">Belongs to the acylphosphatase family.</text>
</comment>
<evidence type="ECO:0000259" key="13">
    <source>
        <dbReference type="PROSITE" id="PS51160"/>
    </source>
</evidence>
<dbReference type="Pfam" id="PF17788">
    <property type="entry name" value="HypF_C"/>
    <property type="match status" value="1"/>
</dbReference>
<evidence type="ECO:0000256" key="9">
    <source>
        <dbReference type="ARBA" id="ARBA00022833"/>
    </source>
</evidence>
<dbReference type="GO" id="GO:0003998">
    <property type="term" value="F:acylphosphatase activity"/>
    <property type="evidence" value="ECO:0007669"/>
    <property type="project" value="UniProtKB-EC"/>
</dbReference>
<keyword evidence="12" id="KW-0378">Hydrolase</keyword>
<comment type="caution">
    <text evidence="15">The sequence shown here is derived from an EMBL/GenBank/DDBJ whole genome shotgun (WGS) entry which is preliminary data.</text>
</comment>
<keyword evidence="16" id="KW-1185">Reference proteome</keyword>
<dbReference type="PROSITE" id="PS51160">
    <property type="entry name" value="ACYLPHOSPHATASE_3"/>
    <property type="match status" value="1"/>
</dbReference>
<feature type="domain" description="YrdC-like" evidence="14">
    <location>
        <begin position="262"/>
        <end position="494"/>
    </location>
</feature>
<dbReference type="GO" id="GO:0003725">
    <property type="term" value="F:double-stranded RNA binding"/>
    <property type="evidence" value="ECO:0007669"/>
    <property type="project" value="InterPro"/>
</dbReference>
<evidence type="ECO:0000256" key="2">
    <source>
        <dbReference type="ARBA" id="ARBA00005614"/>
    </source>
</evidence>
<feature type="active site" evidence="12">
    <location>
        <position position="21"/>
    </location>
</feature>
<feature type="domain" description="Acylphosphatase-like" evidence="13">
    <location>
        <begin position="6"/>
        <end position="92"/>
    </location>
</feature>
<dbReference type="InterPro" id="IPR051060">
    <property type="entry name" value="Carbamoyltrans_HypF-like"/>
</dbReference>
<dbReference type="Pfam" id="PF01300">
    <property type="entry name" value="Sua5_yciO_yrdC"/>
    <property type="match status" value="1"/>
</dbReference>
<keyword evidence="9" id="KW-0862">Zinc</keyword>
<dbReference type="InterPro" id="IPR006070">
    <property type="entry name" value="Sua5-like_dom"/>
</dbReference>
<evidence type="ECO:0000256" key="6">
    <source>
        <dbReference type="ARBA" id="ARBA00022598"/>
    </source>
</evidence>
<accession>A0A2K2FQP5</accession>
<dbReference type="Gene3D" id="3.90.870.50">
    <property type="match status" value="1"/>
</dbReference>
<dbReference type="PROSITE" id="PS00150">
    <property type="entry name" value="ACYLPHOSPHATASE_1"/>
    <property type="match status" value="1"/>
</dbReference>
<dbReference type="EMBL" id="NIOJ01000004">
    <property type="protein sequence ID" value="PNU01103.1"/>
    <property type="molecule type" value="Genomic_DNA"/>
</dbReference>
<dbReference type="FunFam" id="3.30.420.40:FF:000124">
    <property type="entry name" value="Carbamoyltransferase HypF"/>
    <property type="match status" value="1"/>
</dbReference>
<keyword evidence="6" id="KW-0436">Ligase</keyword>
<evidence type="ECO:0000313" key="15">
    <source>
        <dbReference type="EMBL" id="PNU01103.1"/>
    </source>
</evidence>
<dbReference type="InterPro" id="IPR017945">
    <property type="entry name" value="DHBP_synth_RibB-like_a/b_dom"/>
</dbReference>
<evidence type="ECO:0000256" key="8">
    <source>
        <dbReference type="ARBA" id="ARBA00022771"/>
    </source>
</evidence>
<dbReference type="InterPro" id="IPR041440">
    <property type="entry name" value="HypF_C"/>
</dbReference>
<dbReference type="Gene3D" id="3.90.870.40">
    <property type="match status" value="1"/>
</dbReference>
<evidence type="ECO:0000256" key="11">
    <source>
        <dbReference type="ARBA" id="ARBA00048220"/>
    </source>
</evidence>
<comment type="pathway">
    <text evidence="1">Protein modification; [NiFe] hydrogenase maturation.</text>
</comment>
<dbReference type="GO" id="GO:0008270">
    <property type="term" value="F:zinc ion binding"/>
    <property type="evidence" value="ECO:0007669"/>
    <property type="project" value="UniProtKB-KW"/>
</dbReference>
<dbReference type="SUPFAM" id="SSF55821">
    <property type="entry name" value="YrdC/RibB"/>
    <property type="match status" value="1"/>
</dbReference>
<gene>
    <name evidence="15" type="ORF">CDQ84_02975</name>
</gene>
<sequence>MANMSRYEIIVDGIVQGVGFRPFIHNLAESLSLCGWVNNRGSSVVIEAEGDKDVLDAFVGKIKKEAPVLSHIKSIKVTEREPAGYTGFEIRKSEKSSDEKVYISPDVSICADCERELFDRTDRRYLYPFINCTNCGPRFTIIKDIPYDRINTTMSVFEMCGRCKDEYTDPANRRYHAQPVSCYECGPKLELLDHCGRKPKHVLAQGDVHGDYCGHSAYCHENIRTEKTIIEAKDSISSNAAICPEVQDDGGKKSRFMPKEMLNAIAQAQKLLLNGKIVAIKGLGGYHLACNALDGEAVSRLRQRKLRDEKPFAVMARDYETALKYAYINEQEKELLMSEKKPIVLLRKRENSGLPEEIAPGNPYIGIMLPYTALHILLFHQDIPCLNDPYDDPCRKALHQQDNAHIKALHHDFLHHDIPCQNTKSLATAPELLVMTSGNISSEPICYKDQEAMERLGDVADYFLTNNREIHMRTDDSVIRIFRGKEYPIRRSRGYVPYPVSCEEAVGSICRGKTPSVLACGGELKNTFCINRDYEFIMSHHIGDLENEETLISFEQGIEHLKRLFNIKSDIIAYDLHPEYLSTKYALDQDVDMKKIAVQHHHAHIASCMAENNLTGDVIGVAFDGTGFGEDGHIWGGEFFTGSYAGFKREGHLDYIRMPGGEKAIKEPWRMAVGYIHHMNMMAMNKGAKSQMVSMEQPLFSTVFSGIEEYKLSAVWQVLDKNVNCPLTSSMGRLFDAAASLAGIRHAINYEGQAAIEFEHIAEKSHCGIYPYDMPDVGESFKINVTPMMENIIKDRCCGVSASIISGKFHETIADIVLKACLRIRKRTGLNRVVLSGGVFQNMTLLGKSMDKLEGSGFKVFIHSRVPSNDGGISLGQAMIAIARASGS</sequence>
<dbReference type="AlphaFoldDB" id="A0A2K2FQP5"/>